<dbReference type="InterPro" id="IPR024096">
    <property type="entry name" value="NO_sig/Golgi_transp_ligand-bd"/>
</dbReference>
<dbReference type="AlphaFoldDB" id="A0A926F0W4"/>
<dbReference type="SMART" id="SM00283">
    <property type="entry name" value="MA"/>
    <property type="match status" value="1"/>
</dbReference>
<keyword evidence="6" id="KW-1185">Reference proteome</keyword>
<organism evidence="5 6">
    <name type="scientific">Wansuia hejianensis</name>
    <dbReference type="NCBI Taxonomy" id="2763667"/>
    <lineage>
        <taxon>Bacteria</taxon>
        <taxon>Bacillati</taxon>
        <taxon>Bacillota</taxon>
        <taxon>Clostridia</taxon>
        <taxon>Lachnospirales</taxon>
        <taxon>Lachnospiraceae</taxon>
        <taxon>Wansuia</taxon>
    </lineage>
</organism>
<keyword evidence="1 2" id="KW-0807">Transducer</keyword>
<dbReference type="GO" id="GO:0007165">
    <property type="term" value="P:signal transduction"/>
    <property type="evidence" value="ECO:0007669"/>
    <property type="project" value="UniProtKB-KW"/>
</dbReference>
<feature type="coiled-coil region" evidence="3">
    <location>
        <begin position="553"/>
        <end position="587"/>
    </location>
</feature>
<evidence type="ECO:0000256" key="3">
    <source>
        <dbReference type="SAM" id="Coils"/>
    </source>
</evidence>
<dbReference type="PROSITE" id="PS50111">
    <property type="entry name" value="CHEMOTAXIS_TRANSDUC_2"/>
    <property type="match status" value="1"/>
</dbReference>
<name>A0A926F0W4_9FIRM</name>
<dbReference type="Pfam" id="PF00015">
    <property type="entry name" value="MCPsignal"/>
    <property type="match status" value="1"/>
</dbReference>
<evidence type="ECO:0000256" key="2">
    <source>
        <dbReference type="PROSITE-ProRule" id="PRU00284"/>
    </source>
</evidence>
<protein>
    <submittedName>
        <fullName evidence="5">Heme NO-binding domain-containing protein</fullName>
    </submittedName>
</protein>
<keyword evidence="3" id="KW-0175">Coiled coil</keyword>
<accession>A0A926F0W4</accession>
<dbReference type="InterPro" id="IPR038158">
    <property type="entry name" value="H-NOX_domain_sf"/>
</dbReference>
<proteinExistence type="predicted"/>
<dbReference type="SUPFAM" id="SSF58104">
    <property type="entry name" value="Methyl-accepting chemotaxis protein (MCP) signaling domain"/>
    <property type="match status" value="1"/>
</dbReference>
<dbReference type="InterPro" id="IPR004089">
    <property type="entry name" value="MCPsignal_dom"/>
</dbReference>
<feature type="domain" description="Methyl-accepting transducer" evidence="4">
    <location>
        <begin position="314"/>
        <end position="571"/>
    </location>
</feature>
<dbReference type="Gene3D" id="3.90.1520.10">
    <property type="entry name" value="H-NOX domain"/>
    <property type="match status" value="1"/>
</dbReference>
<evidence type="ECO:0000259" key="4">
    <source>
        <dbReference type="PROSITE" id="PS50111"/>
    </source>
</evidence>
<dbReference type="InterPro" id="IPR011644">
    <property type="entry name" value="Heme_NO-bd"/>
</dbReference>
<dbReference type="GO" id="GO:0016020">
    <property type="term" value="C:membrane"/>
    <property type="evidence" value="ECO:0007669"/>
    <property type="project" value="InterPro"/>
</dbReference>
<dbReference type="SUPFAM" id="SSF111126">
    <property type="entry name" value="Ligand-binding domain in the NO signalling and Golgi transport"/>
    <property type="match status" value="1"/>
</dbReference>
<dbReference type="Proteomes" id="UP000601522">
    <property type="component" value="Unassembled WGS sequence"/>
</dbReference>
<comment type="caution">
    <text evidence="5">The sequence shown here is derived from an EMBL/GenBank/DDBJ whole genome shotgun (WGS) entry which is preliminary data.</text>
</comment>
<dbReference type="PANTHER" id="PTHR32089">
    <property type="entry name" value="METHYL-ACCEPTING CHEMOTAXIS PROTEIN MCPB"/>
    <property type="match status" value="1"/>
</dbReference>
<evidence type="ECO:0000313" key="5">
    <source>
        <dbReference type="EMBL" id="MBC8589840.1"/>
    </source>
</evidence>
<evidence type="ECO:0000256" key="1">
    <source>
        <dbReference type="ARBA" id="ARBA00023224"/>
    </source>
</evidence>
<dbReference type="PANTHER" id="PTHR32089:SF112">
    <property type="entry name" value="LYSOZYME-LIKE PROTEIN-RELATED"/>
    <property type="match status" value="1"/>
</dbReference>
<dbReference type="Pfam" id="PF07700">
    <property type="entry name" value="HNOB"/>
    <property type="match status" value="1"/>
</dbReference>
<dbReference type="EMBL" id="JACRTK010000001">
    <property type="protein sequence ID" value="MBC8589840.1"/>
    <property type="molecule type" value="Genomic_DNA"/>
</dbReference>
<sequence>MKGTIVSAWIETCREIYGEEITNESLSNFNINKNKIFTPSEEVEDKIALGILEYIGDKLGIDSDQVWRTMGNHNVATYSKVYPAFFRYKNLYSFLQAMYDIHVVVTKRIRGAKPPILGIKPIDKYTAHMTYSSPRGMFSYFRGMLEGAANYFKEDIQIETIEKTDTFIKLAITFPQEIYYQRKFRLNKALSLGFIRNMEGKIALSSLLFVGIPATLAFKFMPINMAIPSVLVLSTVVPFLIAKGLFYPLKYINQYLDQLKDKDLSLIYDISTNDFFEDINKSLREIKESIKTDFVGYKGTTDELNVFADKFANISSNMSSTSNEISSVVEQVSEGAINQAYETEQIAFQLNNSITSLNKVVEKENQGKVALESSVEKINKGFEDLKSTSNSLNSILLQFSQVKSKGQDLQNKATEVRNIVETVEKIVEQTNLLALNASIEASRAGEYGKGFTVVAVEIRKLAEGSKEAVQTINNNLESFIKNIDEFVFDISEQFNILEEENTKLSSVTEKNTESVKSIDQVSELIIELTNELTKEADNINSIFHGIESLAAIAEENSASSEEASANIQNYTEEIKKMTESIHEFKNVSMQFSEDLERYIV</sequence>
<evidence type="ECO:0000313" key="6">
    <source>
        <dbReference type="Proteomes" id="UP000601522"/>
    </source>
</evidence>
<dbReference type="GO" id="GO:0020037">
    <property type="term" value="F:heme binding"/>
    <property type="evidence" value="ECO:0007669"/>
    <property type="project" value="InterPro"/>
</dbReference>
<dbReference type="RefSeq" id="WP_249322655.1">
    <property type="nucleotide sequence ID" value="NZ_JACRTK010000001.1"/>
</dbReference>
<dbReference type="Gene3D" id="1.10.287.950">
    <property type="entry name" value="Methyl-accepting chemotaxis protein"/>
    <property type="match status" value="1"/>
</dbReference>
<reference evidence="5 6" key="1">
    <citation type="submission" date="2020-08" db="EMBL/GenBank/DDBJ databases">
        <title>Genome public.</title>
        <authorList>
            <person name="Liu C."/>
            <person name="Sun Q."/>
        </authorList>
    </citation>
    <scope>NUCLEOTIDE SEQUENCE [LARGE SCALE GENOMIC DNA]</scope>
    <source>
        <strain evidence="5 6">NSJ-26</strain>
    </source>
</reference>
<gene>
    <name evidence="5" type="ORF">H8689_01615</name>
</gene>